<dbReference type="SMART" id="SM00304">
    <property type="entry name" value="HAMP"/>
    <property type="match status" value="1"/>
</dbReference>
<dbReference type="Proteomes" id="UP000298325">
    <property type="component" value="Unassembled WGS sequence"/>
</dbReference>
<dbReference type="Pfam" id="PF00015">
    <property type="entry name" value="MCPsignal"/>
    <property type="match status" value="1"/>
</dbReference>
<evidence type="ECO:0000313" key="12">
    <source>
        <dbReference type="EMBL" id="TGN41379.1"/>
    </source>
</evidence>
<dbReference type="SMART" id="SM00283">
    <property type="entry name" value="MA"/>
    <property type="match status" value="1"/>
</dbReference>
<feature type="domain" description="HAMP" evidence="11">
    <location>
        <begin position="356"/>
        <end position="410"/>
    </location>
</feature>
<evidence type="ECO:0000256" key="2">
    <source>
        <dbReference type="ARBA" id="ARBA00022500"/>
    </source>
</evidence>
<dbReference type="AlphaFoldDB" id="A0A4Z1BVF0"/>
<feature type="transmembrane region" description="Helical" evidence="9">
    <location>
        <begin position="25"/>
        <end position="43"/>
    </location>
</feature>
<feature type="transmembrane region" description="Helical" evidence="9">
    <location>
        <begin position="332"/>
        <end position="354"/>
    </location>
</feature>
<evidence type="ECO:0000313" key="13">
    <source>
        <dbReference type="Proteomes" id="UP000298325"/>
    </source>
</evidence>
<dbReference type="SUPFAM" id="SSF58104">
    <property type="entry name" value="Methyl-accepting chemotaxis protein (MCP) signaling domain"/>
    <property type="match status" value="1"/>
</dbReference>
<dbReference type="CDD" id="cd06225">
    <property type="entry name" value="HAMP"/>
    <property type="match status" value="1"/>
</dbReference>
<evidence type="ECO:0000256" key="3">
    <source>
        <dbReference type="ARBA" id="ARBA00022692"/>
    </source>
</evidence>
<dbReference type="InterPro" id="IPR003660">
    <property type="entry name" value="HAMP_dom"/>
</dbReference>
<keyword evidence="6 8" id="KW-0807">Transducer</keyword>
<dbReference type="FunFam" id="1.10.287.950:FF:000001">
    <property type="entry name" value="Methyl-accepting chemotaxis sensory transducer"/>
    <property type="match status" value="1"/>
</dbReference>
<protein>
    <submittedName>
        <fullName evidence="12">Methyl-accepting chemotaxis protein</fullName>
    </submittedName>
</protein>
<dbReference type="GO" id="GO:0016020">
    <property type="term" value="C:membrane"/>
    <property type="evidence" value="ECO:0007669"/>
    <property type="project" value="UniProtKB-SubCell"/>
</dbReference>
<reference evidence="12 13" key="1">
    <citation type="submission" date="2019-04" db="EMBL/GenBank/DDBJ databases">
        <authorList>
            <person name="Park S."/>
            <person name="Yoon J.-H."/>
        </authorList>
    </citation>
    <scope>NUCLEOTIDE SEQUENCE [LARGE SCALE GENOMIC DNA]</scope>
    <source>
        <strain evidence="12 13">HJM-18</strain>
    </source>
</reference>
<dbReference type="PANTHER" id="PTHR32089:SF120">
    <property type="entry name" value="METHYL-ACCEPTING CHEMOTAXIS PROTEIN TLPQ"/>
    <property type="match status" value="1"/>
</dbReference>
<name>A0A4Z1BVF0_9GAMM</name>
<keyword evidence="2" id="KW-0145">Chemotaxis</keyword>
<dbReference type="RefSeq" id="WP_135801764.1">
    <property type="nucleotide sequence ID" value="NZ_SRPF01000001.1"/>
</dbReference>
<sequence length="689" mass="75947">MNNNNNSNQTVHEKGLWLHRIGSRVSLVTLLVAIIIVGVFIYSQSGLRQITDRYNHLVTEISQSGDRLKQLTTNFLLTSNGAGTLASATSSAQVRDNHQQINALKPQFERITTELADSLPDSADQIAALRAERQRLDEAIGEIARLQTRTLDLRASNQQAMLAFRAGAAELASGFSDLIQMISIFASDYPIVIEAQTIERAVLTLELSMINYMAEQDEARLAQLRMAIEDLMAQGRTLFDRLFLMIDDPGTEQDFQALNQQYNDWLDQTLIGPDLLNTRLAQLEARDRALGLVTEVQGSIEQFGERIEAVQALSGQWTAASRKQSQDIAGRVAATMNTGAVLVVLGFVGLLWMLRVLVTRPVHVLSQRVLDIAEGEGDLTRRIDSRRQDELGLLARYFNGFIGRIQEMILRILDVSRKLGEHSRLLSQRAETTFDYNQRQKADIEALTADMSVLDESVEEVGRLASESVDTASQTIQTGRNTHERVAAAITSFEALGKDVGTGAGLIQSLAADISQVDSVLEVINSIAEQTNLLALNAAIEAARAGEHGRGFSVVADEVRSLASRTQQSTADVQQLIERVHSGSARATSFMQESQSKSESALEGARAAREQLTLMVEAIARVESANRTIVDAVQRQGDLAEQVIARTRTVESVSEKTLEEARESARYCRDVDELSKSLNELVSRFRVTE</sequence>
<dbReference type="OrthoDB" id="2489132at2"/>
<dbReference type="GO" id="GO:0007165">
    <property type="term" value="P:signal transduction"/>
    <property type="evidence" value="ECO:0007669"/>
    <property type="project" value="UniProtKB-KW"/>
</dbReference>
<accession>A0A4Z1BVF0</accession>
<gene>
    <name evidence="12" type="ORF">E5Q11_02200</name>
</gene>
<comment type="similarity">
    <text evidence="7">Belongs to the methyl-accepting chemotaxis (MCP) protein family.</text>
</comment>
<evidence type="ECO:0000256" key="6">
    <source>
        <dbReference type="ARBA" id="ARBA00023224"/>
    </source>
</evidence>
<dbReference type="EMBL" id="SRPF01000001">
    <property type="protein sequence ID" value="TGN41379.1"/>
    <property type="molecule type" value="Genomic_DNA"/>
</dbReference>
<comment type="caution">
    <text evidence="12">The sequence shown here is derived from an EMBL/GenBank/DDBJ whole genome shotgun (WGS) entry which is preliminary data.</text>
</comment>
<evidence type="ECO:0000256" key="4">
    <source>
        <dbReference type="ARBA" id="ARBA00022989"/>
    </source>
</evidence>
<dbReference type="PROSITE" id="PS50111">
    <property type="entry name" value="CHEMOTAXIS_TRANSDUC_2"/>
    <property type="match status" value="1"/>
</dbReference>
<evidence type="ECO:0000256" key="5">
    <source>
        <dbReference type="ARBA" id="ARBA00023136"/>
    </source>
</evidence>
<keyword evidence="5 9" id="KW-0472">Membrane</keyword>
<keyword evidence="3 9" id="KW-0812">Transmembrane</keyword>
<evidence type="ECO:0000256" key="7">
    <source>
        <dbReference type="ARBA" id="ARBA00029447"/>
    </source>
</evidence>
<proteinExistence type="inferred from homology"/>
<organism evidence="12 13">
    <name type="scientific">Marinobacter confluentis</name>
    <dbReference type="NCBI Taxonomy" id="1697557"/>
    <lineage>
        <taxon>Bacteria</taxon>
        <taxon>Pseudomonadati</taxon>
        <taxon>Pseudomonadota</taxon>
        <taxon>Gammaproteobacteria</taxon>
        <taxon>Pseudomonadales</taxon>
        <taxon>Marinobacteraceae</taxon>
        <taxon>Marinobacter</taxon>
    </lineage>
</organism>
<feature type="domain" description="Methyl-accepting transducer" evidence="10">
    <location>
        <begin position="415"/>
        <end position="651"/>
    </location>
</feature>
<evidence type="ECO:0000259" key="11">
    <source>
        <dbReference type="PROSITE" id="PS50885"/>
    </source>
</evidence>
<dbReference type="Gene3D" id="1.10.287.950">
    <property type="entry name" value="Methyl-accepting chemotaxis protein"/>
    <property type="match status" value="1"/>
</dbReference>
<comment type="subcellular location">
    <subcellularLocation>
        <location evidence="1">Membrane</location>
        <topology evidence="1">Multi-pass membrane protein</topology>
    </subcellularLocation>
</comment>
<evidence type="ECO:0000256" key="9">
    <source>
        <dbReference type="SAM" id="Phobius"/>
    </source>
</evidence>
<dbReference type="InterPro" id="IPR004089">
    <property type="entry name" value="MCPsignal_dom"/>
</dbReference>
<keyword evidence="13" id="KW-1185">Reference proteome</keyword>
<evidence type="ECO:0000259" key="10">
    <source>
        <dbReference type="PROSITE" id="PS50111"/>
    </source>
</evidence>
<dbReference type="PROSITE" id="PS50885">
    <property type="entry name" value="HAMP"/>
    <property type="match status" value="1"/>
</dbReference>
<dbReference type="Pfam" id="PF00672">
    <property type="entry name" value="HAMP"/>
    <property type="match status" value="1"/>
</dbReference>
<dbReference type="PANTHER" id="PTHR32089">
    <property type="entry name" value="METHYL-ACCEPTING CHEMOTAXIS PROTEIN MCPB"/>
    <property type="match status" value="1"/>
</dbReference>
<evidence type="ECO:0000256" key="1">
    <source>
        <dbReference type="ARBA" id="ARBA00004141"/>
    </source>
</evidence>
<dbReference type="GO" id="GO:0006935">
    <property type="term" value="P:chemotaxis"/>
    <property type="evidence" value="ECO:0007669"/>
    <property type="project" value="UniProtKB-KW"/>
</dbReference>
<keyword evidence="4 9" id="KW-1133">Transmembrane helix</keyword>
<evidence type="ECO:0000256" key="8">
    <source>
        <dbReference type="PROSITE-ProRule" id="PRU00284"/>
    </source>
</evidence>